<dbReference type="InterPro" id="IPR026268">
    <property type="entry name" value="RseC"/>
</dbReference>
<proteinExistence type="predicted"/>
<dbReference type="InterPro" id="IPR007359">
    <property type="entry name" value="SigmaE_reg_RseC_MucC"/>
</dbReference>
<evidence type="ECO:0000313" key="2">
    <source>
        <dbReference type="EMBL" id="SLM62075.1"/>
    </source>
</evidence>
<organism evidence="2 3">
    <name type="scientific">Dickeya aquatica</name>
    <dbReference type="NCBI Taxonomy" id="1401087"/>
    <lineage>
        <taxon>Bacteria</taxon>
        <taxon>Pseudomonadati</taxon>
        <taxon>Pseudomonadota</taxon>
        <taxon>Gammaproteobacteria</taxon>
        <taxon>Enterobacterales</taxon>
        <taxon>Pectobacteriaceae</taxon>
        <taxon>Dickeya</taxon>
    </lineage>
</organism>
<dbReference type="KEGG" id="daq:DAQ1742_01048"/>
<feature type="transmembrane region" description="Helical" evidence="1">
    <location>
        <begin position="80"/>
        <end position="100"/>
    </location>
</feature>
<name>A0A375A7T1_9GAMM</name>
<gene>
    <name evidence="2" type="primary">rseC</name>
    <name evidence="2" type="ORF">DAQ1742_01048</name>
</gene>
<keyword evidence="1" id="KW-0812">Transmembrane</keyword>
<dbReference type="PANTHER" id="PTHR35867:SF1">
    <property type="entry name" value="PROTEIN RSEC"/>
    <property type="match status" value="1"/>
</dbReference>
<reference evidence="2 3" key="1">
    <citation type="submission" date="2016-09" db="EMBL/GenBank/DDBJ databases">
        <authorList>
            <person name="Reverchon S."/>
            <person name="Nasser W."/>
            <person name="Leonard S."/>
            <person name="Brochier C."/>
            <person name="Duprey A."/>
        </authorList>
    </citation>
    <scope>NUCLEOTIDE SEQUENCE [LARGE SCALE GENOMIC DNA]</scope>
    <source>
        <strain evidence="2 3">174/2</strain>
    </source>
</reference>
<keyword evidence="1" id="KW-1133">Transmembrane helix</keyword>
<accession>A0A375A7T1</accession>
<keyword evidence="3" id="KW-1185">Reference proteome</keyword>
<protein>
    <submittedName>
        <fullName evidence="2">Sigma factor RpoE regulatory protein RseC</fullName>
    </submittedName>
</protein>
<evidence type="ECO:0000256" key="1">
    <source>
        <dbReference type="SAM" id="Phobius"/>
    </source>
</evidence>
<dbReference type="NCBIfam" id="NF008115">
    <property type="entry name" value="PRK10862.1"/>
    <property type="match status" value="1"/>
</dbReference>
<dbReference type="Pfam" id="PF04246">
    <property type="entry name" value="RseC_MucC"/>
    <property type="match status" value="1"/>
</dbReference>
<dbReference type="AlphaFoldDB" id="A0A375A7T1"/>
<dbReference type="EMBL" id="LT615367">
    <property type="protein sequence ID" value="SLM62075.1"/>
    <property type="molecule type" value="Genomic_DNA"/>
</dbReference>
<dbReference type="RefSeq" id="WP_035343625.1">
    <property type="nucleotide sequence ID" value="NZ_LT615367.1"/>
</dbReference>
<evidence type="ECO:0000313" key="3">
    <source>
        <dbReference type="Proteomes" id="UP000294820"/>
    </source>
</evidence>
<feature type="transmembrane region" description="Helical" evidence="1">
    <location>
        <begin position="106"/>
        <end position="125"/>
    </location>
</feature>
<keyword evidence="1" id="KW-0472">Membrane</keyword>
<dbReference type="PIRSF" id="PIRSF004923">
    <property type="entry name" value="RseC"/>
    <property type="match status" value="1"/>
</dbReference>
<sequence>MIKEWATVVSWQDGIAILHCEQRSGCQGCQSQSSCATGVLSKIGGPVSHQLSLDYPHPLEPGQRVEIGLAEASLLRSAMLVYLLPLLGLILGAALLQYWLASELAAVAGAIVGMMVSFVALRYFSPAMANNPRYKPVILQVALPGSQLRTTMLSPHEPQG</sequence>
<dbReference type="Proteomes" id="UP000294820">
    <property type="component" value="Chromosome 1"/>
</dbReference>
<dbReference type="PANTHER" id="PTHR35867">
    <property type="entry name" value="PROTEIN RSEC"/>
    <property type="match status" value="1"/>
</dbReference>